<proteinExistence type="inferred from homology"/>
<feature type="region of interest" description="Disordered" evidence="2">
    <location>
        <begin position="242"/>
        <end position="270"/>
    </location>
</feature>
<dbReference type="Gene3D" id="1.20.144.10">
    <property type="entry name" value="Phosphatidic acid phosphatase type 2/haloperoxidase"/>
    <property type="match status" value="1"/>
</dbReference>
<dbReference type="GO" id="GO:0030288">
    <property type="term" value="C:outer membrane-bounded periplasmic space"/>
    <property type="evidence" value="ECO:0007669"/>
    <property type="project" value="InterPro"/>
</dbReference>
<dbReference type="EMBL" id="JABZGR010000015">
    <property type="protein sequence ID" value="MBF0970549.1"/>
    <property type="molecule type" value="Genomic_DNA"/>
</dbReference>
<name>A0A929RZJ5_9BACT</name>
<evidence type="ECO:0000313" key="5">
    <source>
        <dbReference type="EMBL" id="MBF0970549.1"/>
    </source>
</evidence>
<sequence>MRPLFTLLLACSLNLFATSAYAQIGSAQAKVYPSFLQRSQLPDGLLYLPAPPDTTSMAFFYDIERHQWGKSLRATARGRQAASDADQSPAALASQFSEAFGQTITKEATPELFRLVELLDSDCGNATYTVKKKYLRKRPYVQFNETTAVPASEAKYRPTGSYPSGHSATGWGVALVLAEINPERQEAILLRGYEIGQSRVIAGYHYQSDVDIARLAGSAAIARLHADEGFQKQLAKAKREFARLKRQQTPAPRSTQKQTDNDEPTMPINR</sequence>
<evidence type="ECO:0000256" key="3">
    <source>
        <dbReference type="SAM" id="SignalP"/>
    </source>
</evidence>
<evidence type="ECO:0000256" key="2">
    <source>
        <dbReference type="SAM" id="MobiDB-lite"/>
    </source>
</evidence>
<gene>
    <name evidence="5" type="ORF">HXK21_05855</name>
</gene>
<dbReference type="Pfam" id="PF01569">
    <property type="entry name" value="PAP2"/>
    <property type="match status" value="1"/>
</dbReference>
<protein>
    <recommendedName>
        <fullName evidence="1">Acid phosphatase</fullName>
        <ecNumber evidence="1">3.1.3.2</ecNumber>
    </recommendedName>
</protein>
<accession>A0A929RZJ5</accession>
<evidence type="ECO:0000256" key="1">
    <source>
        <dbReference type="PIRNR" id="PIRNR000897"/>
    </source>
</evidence>
<dbReference type="SMART" id="SM00014">
    <property type="entry name" value="acidPPc"/>
    <property type="match status" value="1"/>
</dbReference>
<evidence type="ECO:0000259" key="4">
    <source>
        <dbReference type="SMART" id="SM00014"/>
    </source>
</evidence>
<feature type="compositionally biased region" description="Polar residues" evidence="2">
    <location>
        <begin position="247"/>
        <end position="258"/>
    </location>
</feature>
<dbReference type="InterPro" id="IPR001011">
    <property type="entry name" value="Acid_Pase_classA_bac"/>
</dbReference>
<dbReference type="GO" id="GO:0003993">
    <property type="term" value="F:acid phosphatase activity"/>
    <property type="evidence" value="ECO:0007669"/>
    <property type="project" value="UniProtKB-EC"/>
</dbReference>
<reference evidence="5" key="1">
    <citation type="submission" date="2020-04" db="EMBL/GenBank/DDBJ databases">
        <title>Deep metagenomics examines the oral microbiome during advanced dental caries in children, revealing novel taxa and co-occurrences with host molecules.</title>
        <authorList>
            <person name="Baker J.L."/>
            <person name="Morton J.T."/>
            <person name="Dinis M."/>
            <person name="Alvarez R."/>
            <person name="Tran N.C."/>
            <person name="Knight R."/>
            <person name="Edlund A."/>
        </authorList>
    </citation>
    <scope>NUCLEOTIDE SEQUENCE</scope>
    <source>
        <strain evidence="5">JCVI_34_bin.1</strain>
    </source>
</reference>
<dbReference type="Proteomes" id="UP000704068">
    <property type="component" value="Unassembled WGS sequence"/>
</dbReference>
<feature type="domain" description="Phosphatidic acid phosphatase type 2/haloperoxidase" evidence="4">
    <location>
        <begin position="113"/>
        <end position="225"/>
    </location>
</feature>
<dbReference type="RefSeq" id="WP_303764049.1">
    <property type="nucleotide sequence ID" value="NZ_JABZGR010000015.1"/>
</dbReference>
<dbReference type="AlphaFoldDB" id="A0A929RZJ5"/>
<dbReference type="PRINTS" id="PR00483">
    <property type="entry name" value="BACPHPHTASE"/>
</dbReference>
<dbReference type="CDD" id="cd03397">
    <property type="entry name" value="PAP2_acid_phosphatase"/>
    <property type="match status" value="1"/>
</dbReference>
<dbReference type="PIRSF" id="PIRSF000897">
    <property type="entry name" value="Acid_Ptase_ClsA"/>
    <property type="match status" value="1"/>
</dbReference>
<dbReference type="SUPFAM" id="SSF48317">
    <property type="entry name" value="Acid phosphatase/Vanadium-dependent haloperoxidase"/>
    <property type="match status" value="1"/>
</dbReference>
<dbReference type="EC" id="3.1.3.2" evidence="1"/>
<comment type="similarity">
    <text evidence="1">Belongs to the class A bacterial acid phosphatase family.</text>
</comment>
<dbReference type="InterPro" id="IPR000326">
    <property type="entry name" value="PAP2/HPO"/>
</dbReference>
<feature type="chain" id="PRO_5037232373" description="Acid phosphatase" evidence="3">
    <location>
        <begin position="23"/>
        <end position="270"/>
    </location>
</feature>
<comment type="caution">
    <text evidence="5">The sequence shown here is derived from an EMBL/GenBank/DDBJ whole genome shotgun (WGS) entry which is preliminary data.</text>
</comment>
<keyword evidence="1" id="KW-0378">Hydrolase</keyword>
<evidence type="ECO:0000313" key="6">
    <source>
        <dbReference type="Proteomes" id="UP000704068"/>
    </source>
</evidence>
<comment type="catalytic activity">
    <reaction evidence="1">
        <text>a phosphate monoester + H2O = an alcohol + phosphate</text>
        <dbReference type="Rhea" id="RHEA:15017"/>
        <dbReference type="ChEBI" id="CHEBI:15377"/>
        <dbReference type="ChEBI" id="CHEBI:30879"/>
        <dbReference type="ChEBI" id="CHEBI:43474"/>
        <dbReference type="ChEBI" id="CHEBI:67140"/>
        <dbReference type="EC" id="3.1.3.2"/>
    </reaction>
</comment>
<keyword evidence="3" id="KW-0732">Signal</keyword>
<dbReference type="InterPro" id="IPR036938">
    <property type="entry name" value="PAP2/HPO_sf"/>
</dbReference>
<feature type="signal peptide" evidence="3">
    <location>
        <begin position="1"/>
        <end position="22"/>
    </location>
</feature>
<organism evidence="5 6">
    <name type="scientific">Alloprevotella tannerae</name>
    <dbReference type="NCBI Taxonomy" id="76122"/>
    <lineage>
        <taxon>Bacteria</taxon>
        <taxon>Pseudomonadati</taxon>
        <taxon>Bacteroidota</taxon>
        <taxon>Bacteroidia</taxon>
        <taxon>Bacteroidales</taxon>
        <taxon>Prevotellaceae</taxon>
        <taxon>Alloprevotella</taxon>
    </lineage>
</organism>